<dbReference type="AlphaFoldDB" id="A0A318KCJ2"/>
<dbReference type="Proteomes" id="UP000247555">
    <property type="component" value="Unassembled WGS sequence"/>
</dbReference>
<dbReference type="InterPro" id="IPR036388">
    <property type="entry name" value="WH-like_DNA-bd_sf"/>
</dbReference>
<feature type="domain" description="HTH marR-type" evidence="1">
    <location>
        <begin position="1"/>
        <end position="153"/>
    </location>
</feature>
<evidence type="ECO:0000313" key="2">
    <source>
        <dbReference type="EMBL" id="PXX74600.1"/>
    </source>
</evidence>
<reference evidence="2 3" key="1">
    <citation type="submission" date="2018-05" db="EMBL/GenBank/DDBJ databases">
        <title>Genomic Encyclopedia of Type Strains, Phase IV (KMG-IV): sequencing the most valuable type-strain genomes for metagenomic binning, comparative biology and taxonomic classification.</title>
        <authorList>
            <person name="Goeker M."/>
        </authorList>
    </citation>
    <scope>NUCLEOTIDE SEQUENCE [LARGE SCALE GENOMIC DNA]</scope>
    <source>
        <strain evidence="2 3">DSM 29661</strain>
    </source>
</reference>
<keyword evidence="3" id="KW-1185">Reference proteome</keyword>
<dbReference type="PRINTS" id="PR00598">
    <property type="entry name" value="HTHMARR"/>
</dbReference>
<dbReference type="SUPFAM" id="SSF46785">
    <property type="entry name" value="Winged helix' DNA-binding domain"/>
    <property type="match status" value="1"/>
</dbReference>
<dbReference type="EMBL" id="QJKI01000030">
    <property type="protein sequence ID" value="PXX74600.1"/>
    <property type="molecule type" value="Genomic_DNA"/>
</dbReference>
<dbReference type="Pfam" id="PF12802">
    <property type="entry name" value="MarR_2"/>
    <property type="match status" value="1"/>
</dbReference>
<dbReference type="PROSITE" id="PS50995">
    <property type="entry name" value="HTH_MARR_2"/>
    <property type="match status" value="1"/>
</dbReference>
<dbReference type="GO" id="GO:0006950">
    <property type="term" value="P:response to stress"/>
    <property type="evidence" value="ECO:0007669"/>
    <property type="project" value="TreeGrafter"/>
</dbReference>
<dbReference type="SMART" id="SM00347">
    <property type="entry name" value="HTH_MARR"/>
    <property type="match status" value="1"/>
</dbReference>
<protein>
    <submittedName>
        <fullName evidence="2">MarR family transcriptional regulator</fullName>
    </submittedName>
</protein>
<dbReference type="Gene3D" id="1.10.10.10">
    <property type="entry name" value="Winged helix-like DNA-binding domain superfamily/Winged helix DNA-binding domain"/>
    <property type="match status" value="1"/>
</dbReference>
<proteinExistence type="predicted"/>
<dbReference type="InterPro" id="IPR036390">
    <property type="entry name" value="WH_DNA-bd_sf"/>
</dbReference>
<dbReference type="InterPro" id="IPR039422">
    <property type="entry name" value="MarR/SlyA-like"/>
</dbReference>
<dbReference type="PANTHER" id="PTHR33164:SF104">
    <property type="entry name" value="TRANSCRIPTIONAL REGULATORY PROTEIN"/>
    <property type="match status" value="1"/>
</dbReference>
<name>A0A318KCJ2_9NEIS</name>
<dbReference type="GO" id="GO:0003700">
    <property type="term" value="F:DNA-binding transcription factor activity"/>
    <property type="evidence" value="ECO:0007669"/>
    <property type="project" value="InterPro"/>
</dbReference>
<accession>A0A318KCJ2</accession>
<comment type="caution">
    <text evidence="2">The sequence shown here is derived from an EMBL/GenBank/DDBJ whole genome shotgun (WGS) entry which is preliminary data.</text>
</comment>
<evidence type="ECO:0000259" key="1">
    <source>
        <dbReference type="PROSITE" id="PS50995"/>
    </source>
</evidence>
<dbReference type="InterPro" id="IPR000835">
    <property type="entry name" value="HTH_MarR-typ"/>
</dbReference>
<sequence length="169" mass="18595">MNHMPHHGWDVSLDPHTVPVFLWLQWAHRRSLQPMQPTLARHALSSAEFDLLATLRNAEPDYTLTPSQLLEQMLLTSGGLSKVMAQLEARGLIARLCRDDDRRIKPVRLTTDGQALIEQAMADAVAKAGAWLRTALSGEELTQLTGLLQRVAEADVPDENAPTACSGAQ</sequence>
<dbReference type="PANTHER" id="PTHR33164">
    <property type="entry name" value="TRANSCRIPTIONAL REGULATOR, MARR FAMILY"/>
    <property type="match status" value="1"/>
</dbReference>
<evidence type="ECO:0000313" key="3">
    <source>
        <dbReference type="Proteomes" id="UP000247555"/>
    </source>
</evidence>
<organism evidence="2 3">
    <name type="scientific">Rivihabitans pingtungensis</name>
    <dbReference type="NCBI Taxonomy" id="1054498"/>
    <lineage>
        <taxon>Bacteria</taxon>
        <taxon>Pseudomonadati</taxon>
        <taxon>Pseudomonadota</taxon>
        <taxon>Betaproteobacteria</taxon>
        <taxon>Neisseriales</taxon>
        <taxon>Aquaspirillaceae</taxon>
        <taxon>Rivihabitans</taxon>
    </lineage>
</organism>
<dbReference type="OrthoDB" id="32523at2"/>
<gene>
    <name evidence="2" type="ORF">DFR34_13022</name>
</gene>
<dbReference type="RefSeq" id="WP_110392013.1">
    <property type="nucleotide sequence ID" value="NZ_QJKI01000030.1"/>
</dbReference>